<dbReference type="InterPro" id="IPR001387">
    <property type="entry name" value="Cro/C1-type_HTH"/>
</dbReference>
<dbReference type="CDD" id="cd00093">
    <property type="entry name" value="HTH_XRE"/>
    <property type="match status" value="1"/>
</dbReference>
<dbReference type="PROSITE" id="PS50943">
    <property type="entry name" value="HTH_CROC1"/>
    <property type="match status" value="1"/>
</dbReference>
<keyword evidence="5" id="KW-1185">Reference proteome</keyword>
<dbReference type="Proteomes" id="UP001200430">
    <property type="component" value="Unassembled WGS sequence"/>
</dbReference>
<feature type="domain" description="HTH cro/C1-type" evidence="3">
    <location>
        <begin position="30"/>
        <end position="84"/>
    </location>
</feature>
<accession>A0ABS9EJJ2</accession>
<dbReference type="RefSeq" id="WP_236097718.1">
    <property type="nucleotide sequence ID" value="NZ_JAKGUD010000001.1"/>
</dbReference>
<gene>
    <name evidence="4" type="ORF">L2W38_00865</name>
</gene>
<dbReference type="InterPro" id="IPR010982">
    <property type="entry name" value="Lambda_DNA-bd_dom_sf"/>
</dbReference>
<dbReference type="Gene3D" id="1.10.260.40">
    <property type="entry name" value="lambda repressor-like DNA-binding domains"/>
    <property type="match status" value="1"/>
</dbReference>
<evidence type="ECO:0000256" key="2">
    <source>
        <dbReference type="SAM" id="MobiDB-lite"/>
    </source>
</evidence>
<name>A0ABS9EJJ2_9BACT</name>
<dbReference type="PANTHER" id="PTHR46797:SF1">
    <property type="entry name" value="METHYLPHOSPHONATE SYNTHASE"/>
    <property type="match status" value="1"/>
</dbReference>
<evidence type="ECO:0000256" key="1">
    <source>
        <dbReference type="ARBA" id="ARBA00023125"/>
    </source>
</evidence>
<dbReference type="SUPFAM" id="SSF47413">
    <property type="entry name" value="lambda repressor-like DNA-binding domains"/>
    <property type="match status" value="1"/>
</dbReference>
<dbReference type="Pfam" id="PF01381">
    <property type="entry name" value="HTH_3"/>
    <property type="match status" value="1"/>
</dbReference>
<dbReference type="PANTHER" id="PTHR46797">
    <property type="entry name" value="HTH-TYPE TRANSCRIPTIONAL REGULATOR"/>
    <property type="match status" value="1"/>
</dbReference>
<evidence type="ECO:0000313" key="5">
    <source>
        <dbReference type="Proteomes" id="UP001200430"/>
    </source>
</evidence>
<dbReference type="SMART" id="SM00530">
    <property type="entry name" value="HTH_XRE"/>
    <property type="match status" value="1"/>
</dbReference>
<evidence type="ECO:0000313" key="4">
    <source>
        <dbReference type="EMBL" id="MCF4141370.1"/>
    </source>
</evidence>
<feature type="region of interest" description="Disordered" evidence="2">
    <location>
        <begin position="1"/>
        <end position="21"/>
    </location>
</feature>
<comment type="caution">
    <text evidence="4">The sequence shown here is derived from an EMBL/GenBank/DDBJ whole genome shotgun (WGS) entry which is preliminary data.</text>
</comment>
<evidence type="ECO:0000259" key="3">
    <source>
        <dbReference type="PROSITE" id="PS50943"/>
    </source>
</evidence>
<dbReference type="InterPro" id="IPR050807">
    <property type="entry name" value="TransReg_Diox_bact_type"/>
</dbReference>
<keyword evidence="1" id="KW-0238">DNA-binding</keyword>
<reference evidence="4 5" key="1">
    <citation type="submission" date="2022-01" db="EMBL/GenBank/DDBJ databases">
        <title>Dethiosulfovibrio faecalis sp. nov., a novel proteolytic, non-sulfur-reducing bacterium isolated from a marine aquaculture solid waste bioreactor.</title>
        <authorList>
            <person name="Grabowski S."/>
            <person name="Apolinario E."/>
            <person name="Schneider N."/>
            <person name="Marshall C.W."/>
            <person name="Sowers K.R."/>
        </authorList>
    </citation>
    <scope>NUCLEOTIDE SEQUENCE [LARGE SCALE GENOMIC DNA]</scope>
    <source>
        <strain evidence="4 5">DSM 12537</strain>
    </source>
</reference>
<dbReference type="EMBL" id="JAKGUD010000001">
    <property type="protein sequence ID" value="MCF4141370.1"/>
    <property type="molecule type" value="Genomic_DNA"/>
</dbReference>
<protein>
    <submittedName>
        <fullName evidence="4">Helix-turn-helix domain-containing protein</fullName>
    </submittedName>
</protein>
<organism evidence="4 5">
    <name type="scientific">Dethiosulfovibrio marinus</name>
    <dbReference type="NCBI Taxonomy" id="133532"/>
    <lineage>
        <taxon>Bacteria</taxon>
        <taxon>Thermotogati</taxon>
        <taxon>Synergistota</taxon>
        <taxon>Synergistia</taxon>
        <taxon>Synergistales</taxon>
        <taxon>Dethiosulfovibrionaceae</taxon>
        <taxon>Dethiosulfovibrio</taxon>
    </lineage>
</organism>
<sequence>MTSSTRRITPTLRRKPRRERPTIRSTGLRIKLLRESLGMTQLELAERADISRTYVQALEGNRKTPSIKLLGKLGNILKVDPGSLIPSGGDSGGERIYLEEIFDRNSCAEYWYKNRRITEKEVEKIEKLISALLD</sequence>
<proteinExistence type="predicted"/>